<dbReference type="InterPro" id="IPR004809">
    <property type="entry name" value="Gln_synth_I"/>
</dbReference>
<evidence type="ECO:0000256" key="13">
    <source>
        <dbReference type="ARBA" id="ARBA00049436"/>
    </source>
</evidence>
<protein>
    <recommendedName>
        <fullName evidence="4">Glutamine synthetase</fullName>
        <ecNumber evidence="3">6.3.1.2</ecNumber>
    </recommendedName>
    <alternativeName>
        <fullName evidence="12">Glutamate--ammonia ligase</fullName>
    </alternativeName>
    <alternativeName>
        <fullName evidence="11">Glutamine synthetase I alpha</fullName>
    </alternativeName>
</protein>
<evidence type="ECO:0000256" key="3">
    <source>
        <dbReference type="ARBA" id="ARBA00012937"/>
    </source>
</evidence>
<keyword evidence="9 15" id="KW-0067">ATP-binding</keyword>
<dbReference type="InterPro" id="IPR014746">
    <property type="entry name" value="Gln_synth/guanido_kin_cat_dom"/>
</dbReference>
<dbReference type="EMBL" id="DVHN01000082">
    <property type="protein sequence ID" value="HIR88709.1"/>
    <property type="molecule type" value="Genomic_DNA"/>
</dbReference>
<feature type="binding site" evidence="14">
    <location>
        <position position="315"/>
    </location>
    <ligand>
        <name>L-glutamate</name>
        <dbReference type="ChEBI" id="CHEBI:29985"/>
    </ligand>
</feature>
<dbReference type="PROSITE" id="PS51987">
    <property type="entry name" value="GS_CATALYTIC"/>
    <property type="match status" value="1"/>
</dbReference>
<dbReference type="PANTHER" id="PTHR43785">
    <property type="entry name" value="GAMMA-GLUTAMYLPUTRESCINE SYNTHETASE"/>
    <property type="match status" value="1"/>
</dbReference>
<comment type="subcellular location">
    <subcellularLocation>
        <location evidence="1">Cytoplasm</location>
    </subcellularLocation>
</comment>
<evidence type="ECO:0000259" key="20">
    <source>
        <dbReference type="PROSITE" id="PS51987"/>
    </source>
</evidence>
<feature type="binding site" evidence="14">
    <location>
        <position position="334"/>
    </location>
    <ligand>
        <name>L-glutamate</name>
        <dbReference type="ChEBI" id="CHEBI:29985"/>
    </ligand>
</feature>
<dbReference type="GO" id="GO:0006542">
    <property type="term" value="P:glutamine biosynthetic process"/>
    <property type="evidence" value="ECO:0007669"/>
    <property type="project" value="InterPro"/>
</dbReference>
<evidence type="ECO:0000256" key="17">
    <source>
        <dbReference type="PROSITE-ProRule" id="PRU01330"/>
    </source>
</evidence>
<dbReference type="SMART" id="SM01230">
    <property type="entry name" value="Gln-synt_C"/>
    <property type="match status" value="1"/>
</dbReference>
<evidence type="ECO:0000256" key="5">
    <source>
        <dbReference type="ARBA" id="ARBA00022490"/>
    </source>
</evidence>
<keyword evidence="5" id="KW-0963">Cytoplasm</keyword>
<feature type="binding site" evidence="14">
    <location>
        <position position="297"/>
    </location>
    <ligand>
        <name>L-glutamate</name>
        <dbReference type="ChEBI" id="CHEBI:29985"/>
    </ligand>
</feature>
<dbReference type="Gene3D" id="3.30.590.10">
    <property type="entry name" value="Glutamine synthetase/guanido kinase, catalytic domain"/>
    <property type="match status" value="1"/>
</dbReference>
<dbReference type="Pfam" id="PF03951">
    <property type="entry name" value="Gln-synt_N"/>
    <property type="match status" value="1"/>
</dbReference>
<evidence type="ECO:0000313" key="21">
    <source>
        <dbReference type="EMBL" id="HIR88709.1"/>
    </source>
</evidence>
<feature type="binding site" evidence="15">
    <location>
        <begin position="198"/>
        <end position="200"/>
    </location>
    <ligand>
        <name>ATP</name>
        <dbReference type="ChEBI" id="CHEBI:30616"/>
    </ligand>
</feature>
<feature type="domain" description="GS beta-grasp" evidence="19">
    <location>
        <begin position="16"/>
        <end position="101"/>
    </location>
</feature>
<feature type="binding site" evidence="16">
    <location>
        <position position="133"/>
    </location>
    <ligand>
        <name>Mg(2+)</name>
        <dbReference type="ChEBI" id="CHEBI:18420"/>
        <label>1</label>
    </ligand>
</feature>
<dbReference type="Gene3D" id="3.10.20.70">
    <property type="entry name" value="Glutamine synthetase, N-terminal domain"/>
    <property type="match status" value="1"/>
</dbReference>
<evidence type="ECO:0000256" key="9">
    <source>
        <dbReference type="ARBA" id="ARBA00022840"/>
    </source>
</evidence>
<dbReference type="AlphaFoldDB" id="A0A9D1JD67"/>
<feature type="binding site" evidence="15">
    <location>
        <position position="183"/>
    </location>
    <ligand>
        <name>ATP</name>
        <dbReference type="ChEBI" id="CHEBI:30616"/>
    </ligand>
</feature>
<dbReference type="PROSITE" id="PS51986">
    <property type="entry name" value="GS_BETA_GRASP"/>
    <property type="match status" value="1"/>
</dbReference>
<comment type="cofactor">
    <cofactor evidence="16">
        <name>Mg(2+)</name>
        <dbReference type="ChEBI" id="CHEBI:18420"/>
    </cofactor>
    <text evidence="16">Binds 2 Mg(2+) ions per subunit.</text>
</comment>
<gene>
    <name evidence="21" type="primary">glnA</name>
    <name evidence="21" type="ORF">IAC96_07140</name>
</gene>
<keyword evidence="7 16" id="KW-0479">Metal-binding</keyword>
<feature type="domain" description="GS catalytic" evidence="20">
    <location>
        <begin position="108"/>
        <end position="443"/>
    </location>
</feature>
<evidence type="ECO:0000256" key="10">
    <source>
        <dbReference type="ARBA" id="ARBA00022842"/>
    </source>
</evidence>
<dbReference type="FunFam" id="3.30.590.10:FF:000003">
    <property type="entry name" value="Glutamine synthetase 2"/>
    <property type="match status" value="1"/>
</dbReference>
<dbReference type="PROSITE" id="PS00180">
    <property type="entry name" value="GLNA_1"/>
    <property type="match status" value="1"/>
</dbReference>
<dbReference type="FunFam" id="3.10.20.70:FF:000005">
    <property type="entry name" value="Glutamine synthetase"/>
    <property type="match status" value="1"/>
</dbReference>
<evidence type="ECO:0000256" key="15">
    <source>
        <dbReference type="PIRSR" id="PIRSR604809-2"/>
    </source>
</evidence>
<feature type="binding site" evidence="14">
    <location>
        <begin position="239"/>
        <end position="240"/>
    </location>
    <ligand>
        <name>L-glutamate</name>
        <dbReference type="ChEBI" id="CHEBI:29985"/>
    </ligand>
</feature>
<evidence type="ECO:0000256" key="16">
    <source>
        <dbReference type="PIRSR" id="PIRSR604809-3"/>
    </source>
</evidence>
<proteinExistence type="inferred from homology"/>
<name>A0A9D1JD67_9FIRM</name>
<evidence type="ECO:0000256" key="1">
    <source>
        <dbReference type="ARBA" id="ARBA00004496"/>
    </source>
</evidence>
<evidence type="ECO:0000256" key="14">
    <source>
        <dbReference type="PIRSR" id="PIRSR604809-1"/>
    </source>
</evidence>
<feature type="binding site" evidence="15">
    <location>
        <position position="315"/>
    </location>
    <ligand>
        <name>ATP</name>
        <dbReference type="ChEBI" id="CHEBI:30616"/>
    </ligand>
</feature>
<dbReference type="NCBIfam" id="TIGR00653">
    <property type="entry name" value="GlnA"/>
    <property type="match status" value="1"/>
</dbReference>
<dbReference type="InterPro" id="IPR008147">
    <property type="entry name" value="Gln_synt_N"/>
</dbReference>
<evidence type="ECO:0000256" key="2">
    <source>
        <dbReference type="ARBA" id="ARBA00009897"/>
    </source>
</evidence>
<dbReference type="GO" id="GO:0005524">
    <property type="term" value="F:ATP binding"/>
    <property type="evidence" value="ECO:0007669"/>
    <property type="project" value="UniProtKB-KW"/>
</dbReference>
<feature type="binding site" evidence="16">
    <location>
        <position position="131"/>
    </location>
    <ligand>
        <name>Mg(2+)</name>
        <dbReference type="ChEBI" id="CHEBI:18420"/>
        <label>1</label>
    </ligand>
</feature>
<dbReference type="InterPro" id="IPR008146">
    <property type="entry name" value="Gln_synth_cat_dom"/>
</dbReference>
<evidence type="ECO:0000256" key="6">
    <source>
        <dbReference type="ARBA" id="ARBA00022598"/>
    </source>
</evidence>
<comment type="similarity">
    <text evidence="2 17 18">Belongs to the glutamine synthetase family.</text>
</comment>
<dbReference type="Proteomes" id="UP000824201">
    <property type="component" value="Unassembled WGS sequence"/>
</dbReference>
<feature type="binding site" evidence="16">
    <location>
        <position position="188"/>
    </location>
    <ligand>
        <name>Mg(2+)</name>
        <dbReference type="ChEBI" id="CHEBI:18420"/>
        <label>1</label>
    </ligand>
</feature>
<comment type="caution">
    <text evidence="21">The sequence shown here is derived from an EMBL/GenBank/DDBJ whole genome shotgun (WGS) entry which is preliminary data.</text>
</comment>
<feature type="binding site" evidence="14">
    <location>
        <position position="303"/>
    </location>
    <ligand>
        <name>L-glutamate</name>
        <dbReference type="ChEBI" id="CHEBI:29985"/>
    </ligand>
</feature>
<dbReference type="InterPro" id="IPR036651">
    <property type="entry name" value="Gln_synt_N_sf"/>
</dbReference>
<reference evidence="21" key="1">
    <citation type="submission" date="2020-10" db="EMBL/GenBank/DDBJ databases">
        <authorList>
            <person name="Gilroy R."/>
        </authorList>
    </citation>
    <scope>NUCLEOTIDE SEQUENCE</scope>
    <source>
        <strain evidence="21">ChiW13-3771</strain>
    </source>
</reference>
<dbReference type="GO" id="GO:0004356">
    <property type="term" value="F:glutamine synthetase activity"/>
    <property type="evidence" value="ECO:0007669"/>
    <property type="project" value="UniProtKB-EC"/>
</dbReference>
<evidence type="ECO:0000256" key="18">
    <source>
        <dbReference type="RuleBase" id="RU000384"/>
    </source>
</evidence>
<organism evidence="21 22">
    <name type="scientific">Candidatus Fimimorpha faecalis</name>
    <dbReference type="NCBI Taxonomy" id="2840824"/>
    <lineage>
        <taxon>Bacteria</taxon>
        <taxon>Bacillati</taxon>
        <taxon>Bacillota</taxon>
        <taxon>Clostridia</taxon>
        <taxon>Eubacteriales</taxon>
        <taxon>Candidatus Fimimorpha</taxon>
    </lineage>
</organism>
<evidence type="ECO:0000256" key="12">
    <source>
        <dbReference type="ARBA" id="ARBA00030668"/>
    </source>
</evidence>
<evidence type="ECO:0000259" key="19">
    <source>
        <dbReference type="PROSITE" id="PS51986"/>
    </source>
</evidence>
<feature type="binding site" evidence="16">
    <location>
        <position position="332"/>
    </location>
    <ligand>
        <name>Mg(2+)</name>
        <dbReference type="ChEBI" id="CHEBI:18420"/>
        <label>1</label>
    </ligand>
</feature>
<reference evidence="21" key="2">
    <citation type="journal article" date="2021" name="PeerJ">
        <title>Extensive microbial diversity within the chicken gut microbiome revealed by metagenomics and culture.</title>
        <authorList>
            <person name="Gilroy R."/>
            <person name="Ravi A."/>
            <person name="Getino M."/>
            <person name="Pursley I."/>
            <person name="Horton D.L."/>
            <person name="Alikhan N.F."/>
            <person name="Baker D."/>
            <person name="Gharbi K."/>
            <person name="Hall N."/>
            <person name="Watson M."/>
            <person name="Adriaenssens E.M."/>
            <person name="Foster-Nyarko E."/>
            <person name="Jarju S."/>
            <person name="Secka A."/>
            <person name="Antonio M."/>
            <person name="Oren A."/>
            <person name="Chaudhuri R.R."/>
            <person name="La Ragione R."/>
            <person name="Hildebrand F."/>
            <person name="Pallen M.J."/>
        </authorList>
    </citation>
    <scope>NUCLEOTIDE SEQUENCE</scope>
    <source>
        <strain evidence="21">ChiW13-3771</strain>
    </source>
</reference>
<evidence type="ECO:0000256" key="8">
    <source>
        <dbReference type="ARBA" id="ARBA00022741"/>
    </source>
</evidence>
<dbReference type="PANTHER" id="PTHR43785:SF12">
    <property type="entry name" value="TYPE-1 GLUTAMINE SYNTHETASE 2"/>
    <property type="match status" value="1"/>
</dbReference>
<keyword evidence="10 16" id="KW-0460">Magnesium</keyword>
<keyword evidence="8 15" id="KW-0547">Nucleotide-binding</keyword>
<dbReference type="InterPro" id="IPR027302">
    <property type="entry name" value="Gln_synth_N_conserv_site"/>
</dbReference>
<evidence type="ECO:0000256" key="4">
    <source>
        <dbReference type="ARBA" id="ARBA00021364"/>
    </source>
</evidence>
<comment type="catalytic activity">
    <reaction evidence="13">
        <text>L-glutamate + NH4(+) + ATP = L-glutamine + ADP + phosphate + H(+)</text>
        <dbReference type="Rhea" id="RHEA:16169"/>
        <dbReference type="ChEBI" id="CHEBI:15378"/>
        <dbReference type="ChEBI" id="CHEBI:28938"/>
        <dbReference type="ChEBI" id="CHEBI:29985"/>
        <dbReference type="ChEBI" id="CHEBI:30616"/>
        <dbReference type="ChEBI" id="CHEBI:43474"/>
        <dbReference type="ChEBI" id="CHEBI:58359"/>
        <dbReference type="ChEBI" id="CHEBI:456216"/>
        <dbReference type="EC" id="6.3.1.2"/>
    </reaction>
</comment>
<feature type="binding site" evidence="16">
    <location>
        <position position="244"/>
    </location>
    <ligand>
        <name>Mg(2+)</name>
        <dbReference type="ChEBI" id="CHEBI:18420"/>
        <label>1</label>
    </ligand>
</feature>
<sequence>MAKYTKEMILQMAEEEDVEFIRLQFTDMFGTLKNVAITSSQLEKALNNQCMFDGSSIEGFVRIEESDMYLYPDLDSFTILPWRPQQGKVARLICDIYRPDGSPFEGSPRYILQKVLKRAADMGYQFNVGPECEFFLFHTDENGMPTTLTHEKAGYFDLGPVDLGENARRDMVLTLEDMGFEIEASHHEVAPAQHEIDFKYADALTTADRIMTFKFAVRTIAKRHGLHATFMPKPKVGVNGSGMHVNMSLSKNGKNCFVDANDPLGLSQEAYYFIGGILKHMKGMTAITNPLVNSYKRLVPGYEAPVYIAWSAKNRSPLIRIPAARGESTRVELRSPDPSSNPYLVLAACLAAGLDGIEHKIMPPKPIDRNIFEMSKEEKKEMRIHSLPSTLREALYNLEQDEFIYHVLGENFAEKYIRAKKAEWQDYTMQVTKWEIDQYLYKI</sequence>
<dbReference type="Pfam" id="PF00120">
    <property type="entry name" value="Gln-synt_C"/>
    <property type="match status" value="1"/>
</dbReference>
<evidence type="ECO:0000256" key="11">
    <source>
        <dbReference type="ARBA" id="ARBA00030136"/>
    </source>
</evidence>
<dbReference type="EC" id="6.3.1.2" evidence="3"/>
<dbReference type="GO" id="GO:0005737">
    <property type="term" value="C:cytoplasm"/>
    <property type="evidence" value="ECO:0007669"/>
    <property type="project" value="UniProtKB-SubCell"/>
</dbReference>
<dbReference type="SUPFAM" id="SSF55931">
    <property type="entry name" value="Glutamine synthetase/guanido kinase"/>
    <property type="match status" value="1"/>
</dbReference>
<accession>A0A9D1JD67</accession>
<keyword evidence="6 21" id="KW-0436">Ligase</keyword>
<feature type="binding site" evidence="16">
    <location>
        <position position="195"/>
    </location>
    <ligand>
        <name>Mg(2+)</name>
        <dbReference type="ChEBI" id="CHEBI:18420"/>
        <label>1</label>
    </ligand>
</feature>
<dbReference type="SUPFAM" id="SSF54368">
    <property type="entry name" value="Glutamine synthetase, N-terminal domain"/>
    <property type="match status" value="1"/>
</dbReference>
<evidence type="ECO:0000256" key="7">
    <source>
        <dbReference type="ARBA" id="ARBA00022723"/>
    </source>
</evidence>
<dbReference type="GO" id="GO:0046872">
    <property type="term" value="F:metal ion binding"/>
    <property type="evidence" value="ECO:0007669"/>
    <property type="project" value="UniProtKB-KW"/>
</dbReference>
<evidence type="ECO:0000313" key="22">
    <source>
        <dbReference type="Proteomes" id="UP000824201"/>
    </source>
</evidence>